<dbReference type="EMBL" id="JABMCB010000202">
    <property type="protein sequence ID" value="NUU79228.1"/>
    <property type="molecule type" value="Genomic_DNA"/>
</dbReference>
<organism evidence="4 5">
    <name type="scientific">Paenibacillus xylanilyticus</name>
    <dbReference type="NCBI Taxonomy" id="248903"/>
    <lineage>
        <taxon>Bacteria</taxon>
        <taxon>Bacillati</taxon>
        <taxon>Bacillota</taxon>
        <taxon>Bacilli</taxon>
        <taxon>Bacillales</taxon>
        <taxon>Paenibacillaceae</taxon>
        <taxon>Paenibacillus</taxon>
    </lineage>
</organism>
<accession>A0A7Y6C256</accession>
<protein>
    <submittedName>
        <fullName evidence="4">S-layer homology domain-containing protein</fullName>
    </submittedName>
</protein>
<evidence type="ECO:0000256" key="2">
    <source>
        <dbReference type="SAM" id="SignalP"/>
    </source>
</evidence>
<comment type="caution">
    <text evidence="4">The sequence shown here is derived from an EMBL/GenBank/DDBJ whole genome shotgun (WGS) entry which is preliminary data.</text>
</comment>
<dbReference type="Proteomes" id="UP000526125">
    <property type="component" value="Unassembled WGS sequence"/>
</dbReference>
<keyword evidence="5" id="KW-1185">Reference proteome</keyword>
<dbReference type="AlphaFoldDB" id="A0A7Y6C256"/>
<feature type="domain" description="SLH" evidence="3">
    <location>
        <begin position="88"/>
        <end position="149"/>
    </location>
</feature>
<feature type="signal peptide" evidence="2">
    <location>
        <begin position="1"/>
        <end position="25"/>
    </location>
</feature>
<evidence type="ECO:0000259" key="3">
    <source>
        <dbReference type="PROSITE" id="PS51272"/>
    </source>
</evidence>
<dbReference type="InterPro" id="IPR001119">
    <property type="entry name" value="SLH_dom"/>
</dbReference>
<feature type="compositionally biased region" description="Low complexity" evidence="1">
    <location>
        <begin position="227"/>
        <end position="263"/>
    </location>
</feature>
<dbReference type="PANTHER" id="PTHR43308">
    <property type="entry name" value="OUTER MEMBRANE PROTEIN ALPHA-RELATED"/>
    <property type="match status" value="1"/>
</dbReference>
<reference evidence="4 5" key="1">
    <citation type="submission" date="2020-05" db="EMBL/GenBank/DDBJ databases">
        <title>Genome Sequencing of Type Strains.</title>
        <authorList>
            <person name="Lemaire J.F."/>
            <person name="Inderbitzin P."/>
            <person name="Gregorio O.A."/>
            <person name="Collins S.B."/>
            <person name="Wespe N."/>
            <person name="Knight-Connoni V."/>
        </authorList>
    </citation>
    <scope>NUCLEOTIDE SEQUENCE [LARGE SCALE GENOMIC DNA]</scope>
    <source>
        <strain evidence="4 5">LMG 21957</strain>
    </source>
</reference>
<keyword evidence="2" id="KW-0732">Signal</keyword>
<dbReference type="PANTHER" id="PTHR43308:SF5">
    <property type="entry name" value="S-LAYER PROTEIN _ PEPTIDOGLYCAN ENDO-BETA-N-ACETYLGLUCOSAMINIDASE"/>
    <property type="match status" value="1"/>
</dbReference>
<dbReference type="Pfam" id="PF00395">
    <property type="entry name" value="SLH"/>
    <property type="match status" value="3"/>
</dbReference>
<name>A0A7Y6C256_9BACL</name>
<sequence>MKKKLLIKVMTTTALLSASIQPAFASTDLTDINGSFAKDAILKLAEAGIVSGKGDGKFDPTGKINRQDFAIILVKALGLDMDSAPVKPTFSDIPVDNYSYKYVEAAIKAGLIKGLGNGTFGLGQNLSREDMAVLFARSLSYTAGSDITVGKASQLTFTDAASIADYAKDSVAAAVELGLINGNGNGTFNPQGNASREQVALVASKFLSAQQKIKEDIANQQSEEQETPALPSTTPQPTTPVTSGSSNSGSSSGSTGSPATPTDSIPPTVVIMSSTPVPVGGSVSVTSTEIGSVYLVPFEGIPANVSGLNTLVTEHLAVKGTVTAANTQTFISTEGLAAGIYRAVVVDAAGNVSVPSAASIELVENTIQTTSIVFSDASTIVLNYEEELDPAHKPTVSNEDWDTITSDLVVKGLDGEELYPIQLVNEDVTILGNQVIIKLPEPVQVEDSLYISYQPHAEENALRTLSGKKAQSISEYKVQYSENNESTLSLSLVPNASFVVNPSLVANEPITLFVSTNPENYNKRSIKSLIQVKRGETVENFQYNAKDNDFDIIDAEQHVLGSVSITSSSDALSIVPSGDNGMTIIPSIPLISEMNTQLVFTLHEEGNDQLKEVVLPVTIDQKKPTVTDVTYDNGKVTLDFDEPISVPLGFASSPVLEYSPTGDFTGENGVFLTGNMLDTGSSETDYLYSLVNNQLVILLTDEAFTRYGFASPGRFRVTLTDYQDYSKNYLEQNQWEVFIPAIQD</sequence>
<evidence type="ECO:0000313" key="5">
    <source>
        <dbReference type="Proteomes" id="UP000526125"/>
    </source>
</evidence>
<dbReference type="InterPro" id="IPR051465">
    <property type="entry name" value="Cell_Envelope_Struct_Comp"/>
</dbReference>
<gene>
    <name evidence="4" type="ORF">HP552_28930</name>
</gene>
<dbReference type="RefSeq" id="WP_175398804.1">
    <property type="nucleotide sequence ID" value="NZ_JABMCB010000202.1"/>
</dbReference>
<proteinExistence type="predicted"/>
<feature type="domain" description="SLH" evidence="3">
    <location>
        <begin position="154"/>
        <end position="217"/>
    </location>
</feature>
<dbReference type="PROSITE" id="PS51272">
    <property type="entry name" value="SLH"/>
    <property type="match status" value="3"/>
</dbReference>
<feature type="region of interest" description="Disordered" evidence="1">
    <location>
        <begin position="219"/>
        <end position="269"/>
    </location>
</feature>
<evidence type="ECO:0000313" key="4">
    <source>
        <dbReference type="EMBL" id="NUU79228.1"/>
    </source>
</evidence>
<feature type="domain" description="SLH" evidence="3">
    <location>
        <begin position="24"/>
        <end position="87"/>
    </location>
</feature>
<evidence type="ECO:0000256" key="1">
    <source>
        <dbReference type="SAM" id="MobiDB-lite"/>
    </source>
</evidence>
<feature type="chain" id="PRO_5031318918" evidence="2">
    <location>
        <begin position="26"/>
        <end position="744"/>
    </location>
</feature>